<dbReference type="InterPro" id="IPR005116">
    <property type="entry name" value="Transp-assoc_OB_typ1"/>
</dbReference>
<dbReference type="PANTHER" id="PTHR42781:SF4">
    <property type="entry name" value="SPERMIDINE_PUTRESCINE IMPORT ATP-BINDING PROTEIN POTA"/>
    <property type="match status" value="1"/>
</dbReference>
<proteinExistence type="predicted"/>
<dbReference type="InterPro" id="IPR017871">
    <property type="entry name" value="ABC_transporter-like_CS"/>
</dbReference>
<evidence type="ECO:0000256" key="3">
    <source>
        <dbReference type="ARBA" id="ARBA00022840"/>
    </source>
</evidence>
<dbReference type="InterPro" id="IPR008995">
    <property type="entry name" value="Mo/tungstate-bd_C_term_dom"/>
</dbReference>
<dbReference type="Pfam" id="PF03459">
    <property type="entry name" value="TOBE"/>
    <property type="match status" value="1"/>
</dbReference>
<dbReference type="Pfam" id="PF00005">
    <property type="entry name" value="ABC_tran"/>
    <property type="match status" value="1"/>
</dbReference>
<protein>
    <submittedName>
        <fullName evidence="6">ABC transporter ATP-binding protein</fullName>
    </submittedName>
</protein>
<dbReference type="InterPro" id="IPR050093">
    <property type="entry name" value="ABC_SmlMolc_Importer"/>
</dbReference>
<comment type="caution">
    <text evidence="6">The sequence shown here is derived from an EMBL/GenBank/DDBJ whole genome shotgun (WGS) entry which is preliminary data.</text>
</comment>
<gene>
    <name evidence="6" type="ORF">KCQ71_23760</name>
</gene>
<dbReference type="InterPro" id="IPR003593">
    <property type="entry name" value="AAA+_ATPase"/>
</dbReference>
<keyword evidence="3 6" id="KW-0067">ATP-binding</keyword>
<reference evidence="6 7" key="1">
    <citation type="submission" date="2021-04" db="EMBL/GenBank/DDBJ databases">
        <title>Ruania sp. nov., isolated from sandy soil of mangrove forest.</title>
        <authorList>
            <person name="Ge X."/>
            <person name="Huang R."/>
            <person name="Liu W."/>
        </authorList>
    </citation>
    <scope>NUCLEOTIDE SEQUENCE [LARGE SCALE GENOMIC DNA]</scope>
    <source>
        <strain evidence="6 7">N2-46</strain>
    </source>
</reference>
<keyword evidence="1" id="KW-0813">Transport</keyword>
<keyword evidence="2" id="KW-0547">Nucleotide-binding</keyword>
<feature type="domain" description="ABC transporter" evidence="5">
    <location>
        <begin position="1"/>
        <end position="246"/>
    </location>
</feature>
<evidence type="ECO:0000259" key="5">
    <source>
        <dbReference type="PROSITE" id="PS50893"/>
    </source>
</evidence>
<dbReference type="SUPFAM" id="SSF52540">
    <property type="entry name" value="P-loop containing nucleoside triphosphate hydrolases"/>
    <property type="match status" value="1"/>
</dbReference>
<sequence length="383" mass="39400">MTSPAVGVAAAVRVQRGHFTLDVELDVPAGEVLAVVGPNASGKSTFLHVLAGLVRPSVGTVRVGERVLTRRGPRGPQLDVMVAPEHRGIGLLGQDPLLFPHLSATENVAFGLRSAGMRAGPARERARDWLTRVGLDGVGDRRPGALSGGQQQRVAIARALAAEPAVLLLDEPLAALDATSAPQIRQLLAEQVRGTGTTAVVVSHDVLDAVVLADHVAVLRDGELVERGRCVDVFSAPRTAFTAALVGTNLLAGRRDGSGVHTSVGVLEAADGRAAADPPGGGPSPGAPAGRSAPDLPDGGACVVRFRPSAVELFAARPDGPNAFEATVRWLEPATGGVRVRLAGAPELLADLEPAQAQGDWLRPGGRVWARVDPAAVHLAPAP</sequence>
<dbReference type="Gene3D" id="3.40.50.300">
    <property type="entry name" value="P-loop containing nucleotide triphosphate hydrolases"/>
    <property type="match status" value="1"/>
</dbReference>
<name>A0ABS7SGJ6_9MICO</name>
<keyword evidence="7" id="KW-1185">Reference proteome</keyword>
<dbReference type="GO" id="GO:0005524">
    <property type="term" value="F:ATP binding"/>
    <property type="evidence" value="ECO:0007669"/>
    <property type="project" value="UniProtKB-KW"/>
</dbReference>
<dbReference type="PROSITE" id="PS00211">
    <property type="entry name" value="ABC_TRANSPORTER_1"/>
    <property type="match status" value="1"/>
</dbReference>
<dbReference type="SMART" id="SM00382">
    <property type="entry name" value="AAA"/>
    <property type="match status" value="1"/>
</dbReference>
<dbReference type="PROSITE" id="PS50893">
    <property type="entry name" value="ABC_TRANSPORTER_2"/>
    <property type="match status" value="1"/>
</dbReference>
<feature type="region of interest" description="Disordered" evidence="4">
    <location>
        <begin position="272"/>
        <end position="295"/>
    </location>
</feature>
<dbReference type="Proteomes" id="UP000826651">
    <property type="component" value="Unassembled WGS sequence"/>
</dbReference>
<evidence type="ECO:0000256" key="2">
    <source>
        <dbReference type="ARBA" id="ARBA00022741"/>
    </source>
</evidence>
<dbReference type="PANTHER" id="PTHR42781">
    <property type="entry name" value="SPERMIDINE/PUTRESCINE IMPORT ATP-BINDING PROTEIN POTA"/>
    <property type="match status" value="1"/>
</dbReference>
<dbReference type="SUPFAM" id="SSF50331">
    <property type="entry name" value="MOP-like"/>
    <property type="match status" value="1"/>
</dbReference>
<accession>A0ABS7SGJ6</accession>
<evidence type="ECO:0000256" key="4">
    <source>
        <dbReference type="SAM" id="MobiDB-lite"/>
    </source>
</evidence>
<evidence type="ECO:0000256" key="1">
    <source>
        <dbReference type="ARBA" id="ARBA00022448"/>
    </source>
</evidence>
<dbReference type="RefSeq" id="WP_223411190.1">
    <property type="nucleotide sequence ID" value="NZ_JAGSHT010000023.1"/>
</dbReference>
<dbReference type="InterPro" id="IPR027417">
    <property type="entry name" value="P-loop_NTPase"/>
</dbReference>
<evidence type="ECO:0000313" key="6">
    <source>
        <dbReference type="EMBL" id="MBZ2199182.1"/>
    </source>
</evidence>
<organism evidence="6 7">
    <name type="scientific">Occultella gossypii</name>
    <dbReference type="NCBI Taxonomy" id="2800820"/>
    <lineage>
        <taxon>Bacteria</taxon>
        <taxon>Bacillati</taxon>
        <taxon>Actinomycetota</taxon>
        <taxon>Actinomycetes</taxon>
        <taxon>Micrococcales</taxon>
        <taxon>Ruaniaceae</taxon>
        <taxon>Occultella</taxon>
    </lineage>
</organism>
<dbReference type="InterPro" id="IPR003439">
    <property type="entry name" value="ABC_transporter-like_ATP-bd"/>
</dbReference>
<dbReference type="EMBL" id="JAGSHT010000023">
    <property type="protein sequence ID" value="MBZ2199182.1"/>
    <property type="molecule type" value="Genomic_DNA"/>
</dbReference>
<evidence type="ECO:0000313" key="7">
    <source>
        <dbReference type="Proteomes" id="UP000826651"/>
    </source>
</evidence>